<dbReference type="RefSeq" id="WP_180677673.1">
    <property type="nucleotide sequence ID" value="NZ_JACCKA010000041.1"/>
</dbReference>
<gene>
    <name evidence="8" type="ORF">H0E84_05690</name>
</gene>
<feature type="transmembrane region" description="Helical" evidence="6">
    <location>
        <begin position="84"/>
        <end position="109"/>
    </location>
</feature>
<comment type="caution">
    <text evidence="8">The sequence shown here is derived from an EMBL/GenBank/DDBJ whole genome shotgun (WGS) entry which is preliminary data.</text>
</comment>
<feature type="transmembrane region" description="Helical" evidence="6">
    <location>
        <begin position="194"/>
        <end position="214"/>
    </location>
</feature>
<sequence length="228" mass="23419">MIAARFWRRYAAWSLDAALLAAPVLVLAAPRLRAGAERIAAAFAELADAVSTALLELLLSNGSPLAAALAAAQEPRLREAAATLLDALGATALPPLAAFALLALAYHVASESSPRQATLGKRALGLRIVAADGGRLAQPRVPLRHLAGALSWLSGNLGHLLAALPPERRALHDRIAGARVLQADAGPLPAWARAWIAAQALAGLAAAVWLGAAMQAQLQVAVQRALGG</sequence>
<keyword evidence="3 6" id="KW-0812">Transmembrane</keyword>
<keyword evidence="5 6" id="KW-0472">Membrane</keyword>
<dbReference type="InterPro" id="IPR051791">
    <property type="entry name" value="Pra-immunoreactive"/>
</dbReference>
<keyword evidence="9" id="KW-1185">Reference proteome</keyword>
<evidence type="ECO:0000256" key="3">
    <source>
        <dbReference type="ARBA" id="ARBA00022692"/>
    </source>
</evidence>
<name>A0A853JB41_9GAMM</name>
<comment type="subcellular location">
    <subcellularLocation>
        <location evidence="1">Cell membrane</location>
        <topology evidence="1">Multi-pass membrane protein</topology>
    </subcellularLocation>
</comment>
<protein>
    <submittedName>
        <fullName evidence="8">RDD family protein</fullName>
    </submittedName>
</protein>
<accession>A0A853JB41</accession>
<dbReference type="Proteomes" id="UP000578091">
    <property type="component" value="Unassembled WGS sequence"/>
</dbReference>
<dbReference type="GO" id="GO:0005886">
    <property type="term" value="C:plasma membrane"/>
    <property type="evidence" value="ECO:0007669"/>
    <property type="project" value="UniProtKB-SubCell"/>
</dbReference>
<evidence type="ECO:0000313" key="8">
    <source>
        <dbReference type="EMBL" id="NZA25869.1"/>
    </source>
</evidence>
<evidence type="ECO:0000256" key="6">
    <source>
        <dbReference type="SAM" id="Phobius"/>
    </source>
</evidence>
<evidence type="ECO:0000259" key="7">
    <source>
        <dbReference type="Pfam" id="PF06271"/>
    </source>
</evidence>
<evidence type="ECO:0000256" key="1">
    <source>
        <dbReference type="ARBA" id="ARBA00004651"/>
    </source>
</evidence>
<organism evidence="8 9">
    <name type="scientific">Luteimonas salinisoli</name>
    <dbReference type="NCBI Taxonomy" id="2752307"/>
    <lineage>
        <taxon>Bacteria</taxon>
        <taxon>Pseudomonadati</taxon>
        <taxon>Pseudomonadota</taxon>
        <taxon>Gammaproteobacteria</taxon>
        <taxon>Lysobacterales</taxon>
        <taxon>Lysobacteraceae</taxon>
        <taxon>Luteimonas</taxon>
    </lineage>
</organism>
<dbReference type="InterPro" id="IPR010432">
    <property type="entry name" value="RDD"/>
</dbReference>
<dbReference type="AlphaFoldDB" id="A0A853JB41"/>
<evidence type="ECO:0000256" key="2">
    <source>
        <dbReference type="ARBA" id="ARBA00022475"/>
    </source>
</evidence>
<dbReference type="PANTHER" id="PTHR36115">
    <property type="entry name" value="PROLINE-RICH ANTIGEN HOMOLOG-RELATED"/>
    <property type="match status" value="1"/>
</dbReference>
<keyword evidence="2" id="KW-1003">Cell membrane</keyword>
<reference evidence="8 9" key="1">
    <citation type="submission" date="2020-07" db="EMBL/GenBank/DDBJ databases">
        <title>Luteimonas sp. SJ-92.</title>
        <authorList>
            <person name="Huang X.-X."/>
            <person name="Xu L."/>
            <person name="Sun J.-Q."/>
        </authorList>
    </citation>
    <scope>NUCLEOTIDE SEQUENCE [LARGE SCALE GENOMIC DNA]</scope>
    <source>
        <strain evidence="8 9">SJ-92</strain>
    </source>
</reference>
<evidence type="ECO:0000313" key="9">
    <source>
        <dbReference type="Proteomes" id="UP000578091"/>
    </source>
</evidence>
<dbReference type="Pfam" id="PF06271">
    <property type="entry name" value="RDD"/>
    <property type="match status" value="1"/>
</dbReference>
<feature type="domain" description="RDD" evidence="7">
    <location>
        <begin position="4"/>
        <end position="177"/>
    </location>
</feature>
<evidence type="ECO:0000256" key="4">
    <source>
        <dbReference type="ARBA" id="ARBA00022989"/>
    </source>
</evidence>
<proteinExistence type="predicted"/>
<evidence type="ECO:0000256" key="5">
    <source>
        <dbReference type="ARBA" id="ARBA00023136"/>
    </source>
</evidence>
<keyword evidence="4 6" id="KW-1133">Transmembrane helix</keyword>
<dbReference type="EMBL" id="JACCKA010000041">
    <property type="protein sequence ID" value="NZA25869.1"/>
    <property type="molecule type" value="Genomic_DNA"/>
</dbReference>